<feature type="transmembrane region" description="Helical" evidence="4">
    <location>
        <begin position="302"/>
        <end position="324"/>
    </location>
</feature>
<dbReference type="GO" id="GO:0022857">
    <property type="term" value="F:transmembrane transporter activity"/>
    <property type="evidence" value="ECO:0007669"/>
    <property type="project" value="InterPro"/>
</dbReference>
<evidence type="ECO:0000256" key="1">
    <source>
        <dbReference type="ARBA" id="ARBA00022692"/>
    </source>
</evidence>
<feature type="transmembrane region" description="Helical" evidence="4">
    <location>
        <begin position="210"/>
        <end position="238"/>
    </location>
</feature>
<reference evidence="6 7" key="1">
    <citation type="submission" date="2011-01" db="EMBL/GenBank/DDBJ databases">
        <authorList>
            <person name="Weinstock G."/>
            <person name="Sodergren E."/>
            <person name="Clifton S."/>
            <person name="Fulton L."/>
            <person name="Fulton B."/>
            <person name="Courtney L."/>
            <person name="Fronick C."/>
            <person name="Harrison M."/>
            <person name="Strong C."/>
            <person name="Farmer C."/>
            <person name="Delahaunty K."/>
            <person name="Markovic C."/>
            <person name="Hall O."/>
            <person name="Minx P."/>
            <person name="Tomlinson C."/>
            <person name="Mitreva M."/>
            <person name="Hou S."/>
            <person name="Chen J."/>
            <person name="Wollam A."/>
            <person name="Pepin K.H."/>
            <person name="Johnson M."/>
            <person name="Bhonagiri V."/>
            <person name="Zhang X."/>
            <person name="Suruliraj S."/>
            <person name="Warren W."/>
            <person name="Chinwalla A."/>
            <person name="Mardis E.R."/>
            <person name="Wilson R.K."/>
        </authorList>
    </citation>
    <scope>NUCLEOTIDE SEQUENCE [LARGE SCALE GENOMIC DNA]</scope>
    <source>
        <strain evidence="7">DSM 22608 / JCM 16073 / KCTC 15190 / YIT 12066</strain>
    </source>
</reference>
<evidence type="ECO:0000256" key="3">
    <source>
        <dbReference type="ARBA" id="ARBA00023136"/>
    </source>
</evidence>
<name>E8LHD1_SUCHY</name>
<keyword evidence="1 4" id="KW-0812">Transmembrane</keyword>
<keyword evidence="3 4" id="KW-0472">Membrane</keyword>
<evidence type="ECO:0000313" key="7">
    <source>
        <dbReference type="Proteomes" id="UP000018458"/>
    </source>
</evidence>
<dbReference type="CDD" id="cd17478">
    <property type="entry name" value="MFS_FsR"/>
    <property type="match status" value="1"/>
</dbReference>
<dbReference type="HOGENOM" id="CLU_040537_0_0_6"/>
<gene>
    <name evidence="6" type="ORF">HMPREF9444_00090</name>
</gene>
<keyword evidence="7" id="KW-1185">Reference proteome</keyword>
<feature type="transmembrane region" description="Helical" evidence="4">
    <location>
        <begin position="279"/>
        <end position="296"/>
    </location>
</feature>
<dbReference type="GO" id="GO:0005886">
    <property type="term" value="C:plasma membrane"/>
    <property type="evidence" value="ECO:0007669"/>
    <property type="project" value="TreeGrafter"/>
</dbReference>
<dbReference type="SUPFAM" id="SSF103473">
    <property type="entry name" value="MFS general substrate transporter"/>
    <property type="match status" value="1"/>
</dbReference>
<dbReference type="AlphaFoldDB" id="E8LHD1"/>
<feature type="transmembrane region" description="Helical" evidence="4">
    <location>
        <begin position="75"/>
        <end position="92"/>
    </location>
</feature>
<dbReference type="Pfam" id="PF07690">
    <property type="entry name" value="MFS_1"/>
    <property type="match status" value="1"/>
</dbReference>
<dbReference type="Proteomes" id="UP000018458">
    <property type="component" value="Unassembled WGS sequence"/>
</dbReference>
<evidence type="ECO:0000259" key="5">
    <source>
        <dbReference type="PROSITE" id="PS50850"/>
    </source>
</evidence>
<feature type="transmembrane region" description="Helical" evidence="4">
    <location>
        <begin position="98"/>
        <end position="115"/>
    </location>
</feature>
<dbReference type="InterPro" id="IPR011701">
    <property type="entry name" value="MFS"/>
</dbReference>
<comment type="caution">
    <text evidence="6">The sequence shown here is derived from an EMBL/GenBank/DDBJ whole genome shotgun (WGS) entry which is preliminary data.</text>
</comment>
<evidence type="ECO:0000256" key="4">
    <source>
        <dbReference type="SAM" id="Phobius"/>
    </source>
</evidence>
<feature type="domain" description="Major facilitator superfamily (MFS) profile" evidence="5">
    <location>
        <begin position="10"/>
        <end position="390"/>
    </location>
</feature>
<dbReference type="STRING" id="762983.HMPREF9444_00090"/>
<sequence length="398" mass="42765">MNYQNHSYKENLLIMGGHLADDLCQGSLPAILAFMYQEGKLSSYADVAFLIMATTIVNAIAQPLTGYLSDKKPRPYLMCLGMLIAALGVAFIGFIDNYLLLCAAVAVNGIGVATFHPSAGKLANIFAGKKVGRGMSIFSVGGNIGYAIGPLYFTAGYMLFGLKATILILIPALIMAFIFIRRNRKYLIYSKRTEARTRRRLNDAAVKDNYFGTFLLVLLVFARSAAMFSLTTFLPLYFMHELGQKEEVSTLANTIVAGAGAIATLIGGPMADRFGFTQWVRFTSVVCVPFGVLFILTHNPLLSVAALIPLALFYYAAMSPIVVIGQKMLPQHVGMATGITIGLGISFGGIIAPVLGNLGDKFGLDATMLAVVCLTGLSALLSFVVPIVNRPVKEKITA</sequence>
<dbReference type="PANTHER" id="PTHR43129">
    <property type="entry name" value="FOSMIDOMYCIN RESISTANCE PROTEIN"/>
    <property type="match status" value="1"/>
</dbReference>
<dbReference type="InterPro" id="IPR020846">
    <property type="entry name" value="MFS_dom"/>
</dbReference>
<accession>E8LHD1</accession>
<organism evidence="6 7">
    <name type="scientific">Succinatimonas hippei (strain DSM 22608 / JCM 16073 / KCTC 15190 / YIT 12066)</name>
    <dbReference type="NCBI Taxonomy" id="762983"/>
    <lineage>
        <taxon>Bacteria</taxon>
        <taxon>Pseudomonadati</taxon>
        <taxon>Pseudomonadota</taxon>
        <taxon>Gammaproteobacteria</taxon>
        <taxon>Aeromonadales</taxon>
        <taxon>Succinivibrionaceae</taxon>
        <taxon>Succinatimonas</taxon>
    </lineage>
</organism>
<protein>
    <submittedName>
        <fullName evidence="6">Transporter, major facilitator family protein</fullName>
    </submittedName>
</protein>
<feature type="transmembrane region" description="Helical" evidence="4">
    <location>
        <begin position="159"/>
        <end position="180"/>
    </location>
</feature>
<feature type="transmembrane region" description="Helical" evidence="4">
    <location>
        <begin position="336"/>
        <end position="356"/>
    </location>
</feature>
<dbReference type="InterPro" id="IPR036259">
    <property type="entry name" value="MFS_trans_sf"/>
</dbReference>
<dbReference type="Gene3D" id="1.20.1250.20">
    <property type="entry name" value="MFS general substrate transporter like domains"/>
    <property type="match status" value="2"/>
</dbReference>
<dbReference type="PANTHER" id="PTHR43129:SF1">
    <property type="entry name" value="FOSMIDOMYCIN RESISTANCE PROTEIN"/>
    <property type="match status" value="1"/>
</dbReference>
<feature type="transmembrane region" description="Helical" evidence="4">
    <location>
        <begin position="368"/>
        <end position="388"/>
    </location>
</feature>
<evidence type="ECO:0000313" key="6">
    <source>
        <dbReference type="EMBL" id="EFY08039.1"/>
    </source>
</evidence>
<feature type="transmembrane region" description="Helical" evidence="4">
    <location>
        <begin position="47"/>
        <end position="68"/>
    </location>
</feature>
<dbReference type="RefSeq" id="WP_009142319.1">
    <property type="nucleotide sequence ID" value="NZ_GL830944.1"/>
</dbReference>
<dbReference type="eggNOG" id="COG2814">
    <property type="taxonomic scope" value="Bacteria"/>
</dbReference>
<dbReference type="PROSITE" id="PS50850">
    <property type="entry name" value="MFS"/>
    <property type="match status" value="1"/>
</dbReference>
<feature type="transmembrane region" description="Helical" evidence="4">
    <location>
        <begin position="135"/>
        <end position="153"/>
    </location>
</feature>
<feature type="transmembrane region" description="Helical" evidence="4">
    <location>
        <begin position="250"/>
        <end position="267"/>
    </location>
</feature>
<proteinExistence type="predicted"/>
<evidence type="ECO:0000256" key="2">
    <source>
        <dbReference type="ARBA" id="ARBA00022989"/>
    </source>
</evidence>
<dbReference type="EMBL" id="AEVO01000006">
    <property type="protein sequence ID" value="EFY08039.1"/>
    <property type="molecule type" value="Genomic_DNA"/>
</dbReference>
<dbReference type="OrthoDB" id="9770492at2"/>
<keyword evidence="2 4" id="KW-1133">Transmembrane helix</keyword>